<dbReference type="InterPro" id="IPR010829">
    <property type="entry name" value="Cerato-platanin"/>
</dbReference>
<evidence type="ECO:0000259" key="5">
    <source>
        <dbReference type="PROSITE" id="PS50181"/>
    </source>
</evidence>
<dbReference type="PROSITE" id="PS50181">
    <property type="entry name" value="FBOX"/>
    <property type="match status" value="1"/>
</dbReference>
<accession>A0A8H5B8E7</accession>
<dbReference type="InterPro" id="IPR001810">
    <property type="entry name" value="F-box_dom"/>
</dbReference>
<dbReference type="SUPFAM" id="SSF50685">
    <property type="entry name" value="Barwin-like endoglucanases"/>
    <property type="match status" value="1"/>
</dbReference>
<comment type="caution">
    <text evidence="6">The sequence shown here is derived from an EMBL/GenBank/DDBJ whole genome shotgun (WGS) entry which is preliminary data.</text>
</comment>
<dbReference type="Pfam" id="PF00646">
    <property type="entry name" value="F-box"/>
    <property type="match status" value="1"/>
</dbReference>
<dbReference type="CDD" id="cd09917">
    <property type="entry name" value="F-box_SF"/>
    <property type="match status" value="1"/>
</dbReference>
<dbReference type="EMBL" id="JAACJJ010000031">
    <property type="protein sequence ID" value="KAF5318151.1"/>
    <property type="molecule type" value="Genomic_DNA"/>
</dbReference>
<dbReference type="SMART" id="SM00256">
    <property type="entry name" value="FBOX"/>
    <property type="match status" value="1"/>
</dbReference>
<dbReference type="Proteomes" id="UP000567179">
    <property type="component" value="Unassembled WGS sequence"/>
</dbReference>
<evidence type="ECO:0000256" key="1">
    <source>
        <dbReference type="ARBA" id="ARBA00004613"/>
    </source>
</evidence>
<evidence type="ECO:0000256" key="2">
    <source>
        <dbReference type="ARBA" id="ARBA00010421"/>
    </source>
</evidence>
<dbReference type="CDD" id="cd22778">
    <property type="entry name" value="DPBB_CEPL-like"/>
    <property type="match status" value="1"/>
</dbReference>
<comment type="similarity">
    <text evidence="2">Belongs to the cerato-platanin family.</text>
</comment>
<protein>
    <recommendedName>
        <fullName evidence="5">F-box domain-containing protein</fullName>
    </recommendedName>
</protein>
<name>A0A8H5B8E7_9AGAR</name>
<dbReference type="Pfam" id="PF07249">
    <property type="entry name" value="Cerato-platanin"/>
    <property type="match status" value="1"/>
</dbReference>
<sequence>MFYYLFTKMRFAATLTLFTVASLSRAFNVRFDTVYDVSAASLATVACSDGSNGLLTRNFTTFGSLPSFPRIGGAPAITGFNDPDCGSCWKLTFVNGQGVFKSINILAIDVSIPAFTISLSAMNQLTGNQAVQLGSAPITAARVLASNCGLLTSPLQINFKLPTERKVRAKTKYIPMPTQRSTRVVYTAPEGLPGPRDEDYHSEPEEKSEDDAPKRKKPRTGGKRKAADSNARSDLGQAPAPKRLRGNRGLLKDVVDMPLDVVLEIFGKLSPGDLLNLAQTSKDLRRILMSRSSASTWKEARENDLELPDCPPDLSEPQYANLCFGKYCMSRGVYTYDQVALLPNVAIKKSGRSGRYDEFYLRSAVDEWVNRTVNKSAEEKLSAKEDFTARHEHGKACNTWFVKRQEALSDQKASIIDERRDLIVGHARSLGWNDEFDLSNHALDAIKRSDIIRKACGKNVTEKVLTNLEDTLNEILRAAKVKRLAAAADALLRKRLPVYKEAFKLWVSTLHATEPHPTPRQLFETQLIRDLIVNTPATHELTGQDFIPLADKFPALVNDWRARVSSNLKDMIRKAYGQDSLANEDNVLDLATSFFICRRCPSSNMEPSNMEPISYPRVLSHRCNCVTCYDTVPSWSAAQEAEDMALKAKLEESPWNQSGRLSFNADLAKFAGDVLEMCGFDQHTTTKAEMDAANPIVECLTCHNEVQGRAVMTWWTIIHHWRLKHSNKYQMGAECGQPSTMKLRFVDDPKDAGRIRAELAIQQEKDEARYPSSICTQCHHKQSRPNCKKHWKNEHEGPVMAGDILPQLDHRHFQQDYYCWPPWDDEELALLTGTEITVVKGSVSVSTTN</sequence>
<comment type="subcellular location">
    <subcellularLocation>
        <location evidence="1">Secreted</location>
    </subcellularLocation>
</comment>
<reference evidence="6 7" key="1">
    <citation type="journal article" date="2020" name="ISME J.">
        <title>Uncovering the hidden diversity of litter-decomposition mechanisms in mushroom-forming fungi.</title>
        <authorList>
            <person name="Floudas D."/>
            <person name="Bentzer J."/>
            <person name="Ahren D."/>
            <person name="Johansson T."/>
            <person name="Persson P."/>
            <person name="Tunlid A."/>
        </authorList>
    </citation>
    <scope>NUCLEOTIDE SEQUENCE [LARGE SCALE GENOMIC DNA]</scope>
    <source>
        <strain evidence="6 7">CBS 101986</strain>
    </source>
</reference>
<dbReference type="InterPro" id="IPR036047">
    <property type="entry name" value="F-box-like_dom_sf"/>
</dbReference>
<dbReference type="OrthoDB" id="2322499at2759"/>
<feature type="region of interest" description="Disordered" evidence="4">
    <location>
        <begin position="178"/>
        <end position="244"/>
    </location>
</feature>
<keyword evidence="3" id="KW-0964">Secreted</keyword>
<dbReference type="SUPFAM" id="SSF81383">
    <property type="entry name" value="F-box domain"/>
    <property type="match status" value="1"/>
</dbReference>
<organism evidence="6 7">
    <name type="scientific">Psilocybe cf. subviscida</name>
    <dbReference type="NCBI Taxonomy" id="2480587"/>
    <lineage>
        <taxon>Eukaryota</taxon>
        <taxon>Fungi</taxon>
        <taxon>Dikarya</taxon>
        <taxon>Basidiomycota</taxon>
        <taxon>Agaricomycotina</taxon>
        <taxon>Agaricomycetes</taxon>
        <taxon>Agaricomycetidae</taxon>
        <taxon>Agaricales</taxon>
        <taxon>Agaricineae</taxon>
        <taxon>Strophariaceae</taxon>
        <taxon>Psilocybe</taxon>
    </lineage>
</organism>
<evidence type="ECO:0000313" key="7">
    <source>
        <dbReference type="Proteomes" id="UP000567179"/>
    </source>
</evidence>
<feature type="compositionally biased region" description="Basic and acidic residues" evidence="4">
    <location>
        <begin position="195"/>
        <end position="213"/>
    </location>
</feature>
<gene>
    <name evidence="6" type="ORF">D9619_012281</name>
</gene>
<keyword evidence="7" id="KW-1185">Reference proteome</keyword>
<evidence type="ECO:0000313" key="6">
    <source>
        <dbReference type="EMBL" id="KAF5318151.1"/>
    </source>
</evidence>
<dbReference type="Gene3D" id="2.40.40.10">
    <property type="entry name" value="RlpA-like domain"/>
    <property type="match status" value="1"/>
</dbReference>
<evidence type="ECO:0000256" key="3">
    <source>
        <dbReference type="ARBA" id="ARBA00022525"/>
    </source>
</evidence>
<feature type="domain" description="F-box" evidence="5">
    <location>
        <begin position="251"/>
        <end position="300"/>
    </location>
</feature>
<dbReference type="GO" id="GO:0005576">
    <property type="term" value="C:extracellular region"/>
    <property type="evidence" value="ECO:0007669"/>
    <property type="project" value="UniProtKB-SubCell"/>
</dbReference>
<dbReference type="InterPro" id="IPR036908">
    <property type="entry name" value="RlpA-like_sf"/>
</dbReference>
<proteinExistence type="inferred from homology"/>
<dbReference type="AlphaFoldDB" id="A0A8H5B8E7"/>
<feature type="compositionally biased region" description="Basic residues" evidence="4">
    <location>
        <begin position="214"/>
        <end position="224"/>
    </location>
</feature>
<evidence type="ECO:0000256" key="4">
    <source>
        <dbReference type="SAM" id="MobiDB-lite"/>
    </source>
</evidence>